<proteinExistence type="predicted"/>
<reference evidence="1 2" key="1">
    <citation type="journal article" date="2018" name="Genome Biol. Evol.">
        <title>Cladogenesis and Genomic Streamlining in Extracellular Endosymbionts of Tropical Stink Bugs.</title>
        <authorList>
            <person name="Otero-Bravo A."/>
            <person name="Goffredi S."/>
            <person name="Sabree Z.L."/>
        </authorList>
    </citation>
    <scope>NUCLEOTIDE SEQUENCE [LARGE SCALE GENOMIC DNA]</scope>
    <source>
        <strain evidence="1 2">SoET</strain>
    </source>
</reference>
<name>A0A2P5SXH7_9GAMM</name>
<dbReference type="Proteomes" id="UP000296034">
    <property type="component" value="Unassembled WGS sequence"/>
</dbReference>
<dbReference type="NCBIfam" id="NF033624">
    <property type="entry name" value="HpxX"/>
    <property type="match status" value="1"/>
</dbReference>
<sequence>MNNKINWQNYIMQMEKLMNLNLNHSSRLELAIQMEYIADIAVPLMAFPLEDRLSVAGVYKA</sequence>
<dbReference type="EMBL" id="PDKS01000005">
    <property type="protein sequence ID" value="PPI87002.1"/>
    <property type="molecule type" value="Genomic_DNA"/>
</dbReference>
<evidence type="ECO:0000313" key="2">
    <source>
        <dbReference type="Proteomes" id="UP000296034"/>
    </source>
</evidence>
<dbReference type="InterPro" id="IPR025148">
    <property type="entry name" value="AtzG-like"/>
</dbReference>
<evidence type="ECO:0000313" key="1">
    <source>
        <dbReference type="EMBL" id="PPI87002.1"/>
    </source>
</evidence>
<accession>A0A2P5SXH7</accession>
<dbReference type="OrthoDB" id="6907228at2"/>
<organism evidence="1 2">
    <name type="scientific">Candidatus Pantoea edessiphila</name>
    <dbReference type="NCBI Taxonomy" id="2044610"/>
    <lineage>
        <taxon>Bacteria</taxon>
        <taxon>Pseudomonadati</taxon>
        <taxon>Pseudomonadota</taxon>
        <taxon>Gammaproteobacteria</taxon>
        <taxon>Enterobacterales</taxon>
        <taxon>Erwiniaceae</taxon>
        <taxon>Pantoea</taxon>
    </lineage>
</organism>
<dbReference type="Pfam" id="PF13318">
    <property type="entry name" value="AtzG-like"/>
    <property type="match status" value="1"/>
</dbReference>
<dbReference type="AlphaFoldDB" id="A0A2P5SXH7"/>
<protein>
    <submittedName>
        <fullName evidence="1">DUF4089 domain-containing protein</fullName>
    </submittedName>
</protein>
<gene>
    <name evidence="1" type="ORF">CRV11_03055</name>
</gene>
<dbReference type="RefSeq" id="WP_136131888.1">
    <property type="nucleotide sequence ID" value="NZ_PDKS01000005.1"/>
</dbReference>
<comment type="caution">
    <text evidence="1">The sequence shown here is derived from an EMBL/GenBank/DDBJ whole genome shotgun (WGS) entry which is preliminary data.</text>
</comment>